<feature type="region of interest" description="Disordered" evidence="1">
    <location>
        <begin position="50"/>
        <end position="84"/>
    </location>
</feature>
<dbReference type="RefSeq" id="XP_066657589.1">
    <property type="nucleotide sequence ID" value="XM_066794776.1"/>
</dbReference>
<feature type="compositionally biased region" description="Pro residues" evidence="1">
    <location>
        <begin position="66"/>
        <end position="79"/>
    </location>
</feature>
<sequence length="182" mass="19926">MPLLPLQRPPSGRRHPYQAPLSPLGTLSAPSFFLSFLSRLSLFSLQQMPHTMPSPEIADSRASRPLPHPTISPPQPGLPYPAHTPEAAPLPDHLIVTPSPPMPPLSCPRSPSRLHAPAAPFSAHIGGCWFVTWTRNPSSFVMPKRMDQSVRTAIYVVCNPSASLFLSLPSYKLRSQGNQLDM</sequence>
<accession>A0ABR1LZQ8</accession>
<protein>
    <submittedName>
        <fullName evidence="2">Uncharacterized protein</fullName>
    </submittedName>
</protein>
<organism evidence="2 3">
    <name type="scientific">Phyllosticta citribraziliensis</name>
    <dbReference type="NCBI Taxonomy" id="989973"/>
    <lineage>
        <taxon>Eukaryota</taxon>
        <taxon>Fungi</taxon>
        <taxon>Dikarya</taxon>
        <taxon>Ascomycota</taxon>
        <taxon>Pezizomycotina</taxon>
        <taxon>Dothideomycetes</taxon>
        <taxon>Dothideomycetes incertae sedis</taxon>
        <taxon>Botryosphaeriales</taxon>
        <taxon>Phyllostictaceae</taxon>
        <taxon>Phyllosticta</taxon>
    </lineage>
</organism>
<dbReference type="GeneID" id="92027682"/>
<reference evidence="2 3" key="1">
    <citation type="submission" date="2024-04" db="EMBL/GenBank/DDBJ databases">
        <title>Phyllosticta paracitricarpa is synonymous to the EU quarantine fungus P. citricarpa based on phylogenomic analyses.</title>
        <authorList>
            <consortium name="Lawrence Berkeley National Laboratory"/>
            <person name="Van ingen-buijs V.A."/>
            <person name="Van westerhoven A.C."/>
            <person name="Haridas S."/>
            <person name="Skiadas P."/>
            <person name="Martin F."/>
            <person name="Groenewald J.Z."/>
            <person name="Crous P.W."/>
            <person name="Seidl M.F."/>
        </authorList>
    </citation>
    <scope>NUCLEOTIDE SEQUENCE [LARGE SCALE GENOMIC DNA]</scope>
    <source>
        <strain evidence="2 3">CPC 17464</strain>
    </source>
</reference>
<name>A0ABR1LZQ8_9PEZI</name>
<evidence type="ECO:0000313" key="3">
    <source>
        <dbReference type="Proteomes" id="UP001360953"/>
    </source>
</evidence>
<comment type="caution">
    <text evidence="2">The sequence shown here is derived from an EMBL/GenBank/DDBJ whole genome shotgun (WGS) entry which is preliminary data.</text>
</comment>
<dbReference type="EMBL" id="JBBPEH010000003">
    <property type="protein sequence ID" value="KAK7540658.1"/>
    <property type="molecule type" value="Genomic_DNA"/>
</dbReference>
<gene>
    <name evidence="2" type="ORF">J3D65DRAFT_245925</name>
</gene>
<dbReference type="Proteomes" id="UP001360953">
    <property type="component" value="Unassembled WGS sequence"/>
</dbReference>
<evidence type="ECO:0000313" key="2">
    <source>
        <dbReference type="EMBL" id="KAK7540658.1"/>
    </source>
</evidence>
<keyword evidence="3" id="KW-1185">Reference proteome</keyword>
<evidence type="ECO:0000256" key="1">
    <source>
        <dbReference type="SAM" id="MobiDB-lite"/>
    </source>
</evidence>
<proteinExistence type="predicted"/>